<organism evidence="2">
    <name type="scientific">Cuerna arida</name>
    <dbReference type="NCBI Taxonomy" id="1464854"/>
    <lineage>
        <taxon>Eukaryota</taxon>
        <taxon>Metazoa</taxon>
        <taxon>Ecdysozoa</taxon>
        <taxon>Arthropoda</taxon>
        <taxon>Hexapoda</taxon>
        <taxon>Insecta</taxon>
        <taxon>Pterygota</taxon>
        <taxon>Neoptera</taxon>
        <taxon>Paraneoptera</taxon>
        <taxon>Hemiptera</taxon>
        <taxon>Auchenorrhyncha</taxon>
        <taxon>Membracoidea</taxon>
        <taxon>Cicadellidae</taxon>
        <taxon>Cicadellinae</taxon>
        <taxon>Proconiini</taxon>
        <taxon>Cuerna</taxon>
    </lineage>
</organism>
<sequence length="151" mass="17317">MCWYHQQYTKNPTNILPPALTLQQISPAVSNGTNWLLFRWTMPPPSRPRGIILKFVRHGDCDELLRLAKVKRGFSASELDFSSENKVFVNPSLLKAFRELLYHAKCAAREGRVRFAWYSNGKVLVRKRDGQPAIHITSRQQLQDLQHGGTS</sequence>
<evidence type="ECO:0000259" key="1">
    <source>
        <dbReference type="Pfam" id="PF25298"/>
    </source>
</evidence>
<dbReference type="InterPro" id="IPR057251">
    <property type="entry name" value="FP_C"/>
</dbReference>
<reference evidence="2" key="1">
    <citation type="submission" date="2015-11" db="EMBL/GenBank/DDBJ databases">
        <title>De novo transcriptome assembly of four potential Pierce s Disease insect vectors from Arizona vineyards.</title>
        <authorList>
            <person name="Tassone E.E."/>
        </authorList>
    </citation>
    <scope>NUCLEOTIDE SEQUENCE</scope>
</reference>
<name>A0A1B6GX40_9HEMI</name>
<dbReference type="Pfam" id="PF25298">
    <property type="entry name" value="Baculo_FP_2nd"/>
    <property type="match status" value="1"/>
</dbReference>
<accession>A0A1B6GX40</accession>
<feature type="domain" description="FP protein C-terminal" evidence="1">
    <location>
        <begin position="95"/>
        <end position="145"/>
    </location>
</feature>
<dbReference type="EMBL" id="GECZ01002806">
    <property type="protein sequence ID" value="JAS66963.1"/>
    <property type="molecule type" value="Transcribed_RNA"/>
</dbReference>
<gene>
    <name evidence="2" type="ORF">g.212</name>
</gene>
<proteinExistence type="predicted"/>
<evidence type="ECO:0000313" key="2">
    <source>
        <dbReference type="EMBL" id="JAS66963.1"/>
    </source>
</evidence>
<dbReference type="AlphaFoldDB" id="A0A1B6GX40"/>
<protein>
    <recommendedName>
        <fullName evidence="1">FP protein C-terminal domain-containing protein</fullName>
    </recommendedName>
</protein>